<evidence type="ECO:0000256" key="4">
    <source>
        <dbReference type="ARBA" id="ARBA00022833"/>
    </source>
</evidence>
<proteinExistence type="inferred from homology"/>
<dbReference type="PANTHER" id="PTHR43350:SF19">
    <property type="entry name" value="D-GULOSIDE 3-DEHYDROGENASE"/>
    <property type="match status" value="1"/>
</dbReference>
<keyword evidence="5" id="KW-0560">Oxidoreductase</keyword>
<keyword evidence="3" id="KW-0479">Metal-binding</keyword>
<evidence type="ECO:0000313" key="7">
    <source>
        <dbReference type="EMBL" id="EPG73233.1"/>
    </source>
</evidence>
<comment type="caution">
    <text evidence="7">The sequence shown here is derived from an EMBL/GenBank/DDBJ whole genome shotgun (WGS) entry which is preliminary data.</text>
</comment>
<reference evidence="7" key="1">
    <citation type="submission" date="2013-04" db="EMBL/GenBank/DDBJ databases">
        <authorList>
            <person name="Harkins D.M."/>
            <person name="Durkin A.S."/>
            <person name="Selengut J.D."/>
            <person name="Sanka R."/>
            <person name="DePew J."/>
            <person name="Purushe J."/>
            <person name="Ahmed A."/>
            <person name="van der Linden H."/>
            <person name="Goris M.G.A."/>
            <person name="Hartskeerl R.A."/>
            <person name="Vinetz J.M."/>
            <person name="Sutton G.G."/>
            <person name="Nelson W.C."/>
            <person name="Fouts D.E."/>
        </authorList>
    </citation>
    <scope>NUCLEOTIDE SEQUENCE [LARGE SCALE GENOMIC DNA]</scope>
    <source>
        <strain evidence="7">BUT 6</strain>
    </source>
</reference>
<keyword evidence="4" id="KW-0862">Zinc</keyword>
<dbReference type="AlphaFoldDB" id="S3UVF0"/>
<evidence type="ECO:0000313" key="8">
    <source>
        <dbReference type="Proteomes" id="UP000014540"/>
    </source>
</evidence>
<gene>
    <name evidence="7" type="ORF">LEP1GSC058_3254</name>
</gene>
<sequence length="510" mass="57102">MEIVQFSAFEYNRDDTFSVSEYRMEGTETDGWKIFRNQDLYLSLGKGYKLLKTELCGICSTDLDRRFLPFALPQVIGHEVLASDPATGKKFALEINDTVVSRGEEEDSFCKRGLYTHSPSRQVLGIDRLPGGFGKFVLAPVGALVDVETLDDREAILLEPFAASLHGVEVSLENASDKPKRIAVIGPRRLGSLVLAGLELYRKQKNLDYKIVAILRRSELKATSFGVGADEVFVFPGLDRNSRDSLKGERYYKESSSNPEEVSWNNLHDTFDIVFDTTGAIDGLELCMDLTRKEIHRKTTNGQASLGISNLTELVVDELSILPLQKGFQNLSWGMNSAPETWVFLEKGIRLSTEEQKWIDEAREAHTKFYSGSILEGESFLKSQEFTGDLHRFDFAILKSVSSLDLAIRPGAKEASSLLRPRGFILIPVDSGISESNPFLHWVVRGGVLRTSRCGDFRKTLSFLAQEKGFLKNVSDHLLGGEFSALDLPKAYEEARKPTKIKVIVRHDPY</sequence>
<evidence type="ECO:0000256" key="3">
    <source>
        <dbReference type="ARBA" id="ARBA00022723"/>
    </source>
</evidence>
<evidence type="ECO:0000256" key="5">
    <source>
        <dbReference type="ARBA" id="ARBA00023002"/>
    </source>
</evidence>
<name>S3UVF0_9LEPT</name>
<dbReference type="SUPFAM" id="SSF50129">
    <property type="entry name" value="GroES-like"/>
    <property type="match status" value="1"/>
</dbReference>
<comment type="similarity">
    <text evidence="2">Belongs to the zinc-containing alcohol dehydrogenase family.</text>
</comment>
<evidence type="ECO:0000256" key="2">
    <source>
        <dbReference type="ARBA" id="ARBA00008072"/>
    </source>
</evidence>
<dbReference type="InterPro" id="IPR011032">
    <property type="entry name" value="GroES-like_sf"/>
</dbReference>
<feature type="domain" description="Alcohol dehydrogenase-like N-terminal" evidence="6">
    <location>
        <begin position="47"/>
        <end position="147"/>
    </location>
</feature>
<dbReference type="Pfam" id="PF08240">
    <property type="entry name" value="ADH_N"/>
    <property type="match status" value="1"/>
</dbReference>
<dbReference type="PANTHER" id="PTHR43350">
    <property type="entry name" value="NAD-DEPENDENT ALCOHOL DEHYDROGENASE"/>
    <property type="match status" value="1"/>
</dbReference>
<dbReference type="Gene3D" id="3.40.50.720">
    <property type="entry name" value="NAD(P)-binding Rossmann-like Domain"/>
    <property type="match status" value="1"/>
</dbReference>
<dbReference type="EMBL" id="AKWZ02000010">
    <property type="protein sequence ID" value="EPG73233.1"/>
    <property type="molecule type" value="Genomic_DNA"/>
</dbReference>
<dbReference type="RefSeq" id="WP_016549722.1">
    <property type="nucleotide sequence ID" value="NZ_AKWZ02000010.1"/>
</dbReference>
<protein>
    <submittedName>
        <fullName evidence="7">Alcohol dehydrogenase, catalytic domain, GroES-like family</fullName>
    </submittedName>
</protein>
<dbReference type="GO" id="GO:0016491">
    <property type="term" value="F:oxidoreductase activity"/>
    <property type="evidence" value="ECO:0007669"/>
    <property type="project" value="UniProtKB-KW"/>
</dbReference>
<dbReference type="OrthoDB" id="334894at2"/>
<organism evidence="7 8">
    <name type="scientific">Leptospira fainei serovar Hurstbridge str. BUT 6</name>
    <dbReference type="NCBI Taxonomy" id="1193011"/>
    <lineage>
        <taxon>Bacteria</taxon>
        <taxon>Pseudomonadati</taxon>
        <taxon>Spirochaetota</taxon>
        <taxon>Spirochaetia</taxon>
        <taxon>Leptospirales</taxon>
        <taxon>Leptospiraceae</taxon>
        <taxon>Leptospira</taxon>
    </lineage>
</organism>
<dbReference type="Gene3D" id="3.90.180.10">
    <property type="entry name" value="Medium-chain alcohol dehydrogenases, catalytic domain"/>
    <property type="match status" value="1"/>
</dbReference>
<comment type="cofactor">
    <cofactor evidence="1">
        <name>Zn(2+)</name>
        <dbReference type="ChEBI" id="CHEBI:29105"/>
    </cofactor>
</comment>
<dbReference type="STRING" id="1193011.LEP1GSC058_3254"/>
<dbReference type="GO" id="GO:0046872">
    <property type="term" value="F:metal ion binding"/>
    <property type="evidence" value="ECO:0007669"/>
    <property type="project" value="UniProtKB-KW"/>
</dbReference>
<keyword evidence="8" id="KW-1185">Reference proteome</keyword>
<evidence type="ECO:0000259" key="6">
    <source>
        <dbReference type="Pfam" id="PF08240"/>
    </source>
</evidence>
<dbReference type="Proteomes" id="UP000014540">
    <property type="component" value="Unassembled WGS sequence"/>
</dbReference>
<accession>S3UVF0</accession>
<evidence type="ECO:0000256" key="1">
    <source>
        <dbReference type="ARBA" id="ARBA00001947"/>
    </source>
</evidence>
<dbReference type="InterPro" id="IPR013154">
    <property type="entry name" value="ADH-like_N"/>
</dbReference>